<keyword evidence="9" id="KW-0732">Signal</keyword>
<dbReference type="PROSITE" id="PS00134">
    <property type="entry name" value="TRYPSIN_HIS"/>
    <property type="match status" value="1"/>
</dbReference>
<reference evidence="12" key="3">
    <citation type="journal article" name="Sci. Data">
        <title>Chromosome-scale genome assembly of the sea louse Caligus rogercresseyi by SMRT sequencing and Hi-C analysis.</title>
        <authorList>
            <person name="Gallardo-Escarate C."/>
            <person name="Valenzuela-Munoz V."/>
            <person name="Nunez-Acuna G."/>
            <person name="Valenzuela-Miranda D."/>
            <person name="Goncalves A.T."/>
            <person name="Escobar-Sepulveda H."/>
            <person name="Liachko I."/>
            <person name="Nelson B."/>
            <person name="Roberts S."/>
            <person name="Warren W."/>
        </authorList>
    </citation>
    <scope>NUCLEOTIDE SEQUENCE</scope>
    <source>
        <tissue evidence="12">Whole tissue</tissue>
    </source>
</reference>
<evidence type="ECO:0000313" key="15">
    <source>
        <dbReference type="Proteomes" id="UP000595437"/>
    </source>
</evidence>
<evidence type="ECO:0000313" key="13">
    <source>
        <dbReference type="EMBL" id="QQP55447.1"/>
    </source>
</evidence>
<dbReference type="EMBL" id="CP045894">
    <property type="protein sequence ID" value="QQP55448.1"/>
    <property type="molecule type" value="Genomic_DNA"/>
</dbReference>
<feature type="domain" description="Peptidase S1" evidence="10">
    <location>
        <begin position="27"/>
        <end position="248"/>
    </location>
</feature>
<dbReference type="Gene3D" id="2.40.10.10">
    <property type="entry name" value="Trypsin-like serine proteases"/>
    <property type="match status" value="1"/>
</dbReference>
<proteinExistence type="evidence at transcript level"/>
<dbReference type="Pfam" id="PF00089">
    <property type="entry name" value="Trypsin"/>
    <property type="match status" value="1"/>
</dbReference>
<dbReference type="PRINTS" id="PR00722">
    <property type="entry name" value="CHYMOTRYPSIN"/>
</dbReference>
<reference evidence="11" key="1">
    <citation type="submission" date="2009-03" db="EMBL/GenBank/DDBJ databases">
        <title>Caligus rogercresseyi ESTs and full-length cDNAs.</title>
        <authorList>
            <person name="Yasuike M."/>
            <person name="von Schalburg K."/>
            <person name="Cooper G."/>
            <person name="Leong J."/>
            <person name="Jones S.R.M."/>
            <person name="Koop B.F."/>
        </authorList>
    </citation>
    <scope>NUCLEOTIDE SEQUENCE</scope>
    <source>
        <tissue evidence="11">Whole tissue</tissue>
    </source>
</reference>
<dbReference type="AlphaFoldDB" id="C1BR79"/>
<evidence type="ECO:0000256" key="6">
    <source>
        <dbReference type="ARBA" id="ARBA00022825"/>
    </source>
</evidence>
<feature type="chain" id="PRO_5033694352" evidence="9">
    <location>
        <begin position="18"/>
        <end position="248"/>
    </location>
</feature>
<dbReference type="EMBL" id="CP045894">
    <property type="protein sequence ID" value="QQP55446.1"/>
    <property type="molecule type" value="Genomic_DNA"/>
</dbReference>
<dbReference type="SMR" id="C1BR79"/>
<dbReference type="InterPro" id="IPR033116">
    <property type="entry name" value="TRYPSIN_SER"/>
</dbReference>
<dbReference type="CDD" id="cd00190">
    <property type="entry name" value="Tryp_SPc"/>
    <property type="match status" value="1"/>
</dbReference>
<dbReference type="SUPFAM" id="SSF50494">
    <property type="entry name" value="Trypsin-like serine proteases"/>
    <property type="match status" value="1"/>
</dbReference>
<dbReference type="MEROPS" id="S01.035"/>
<evidence type="ECO:0000313" key="11">
    <source>
        <dbReference type="EMBL" id="ACO11532.1"/>
    </source>
</evidence>
<evidence type="ECO:0000256" key="7">
    <source>
        <dbReference type="ARBA" id="ARBA00023157"/>
    </source>
</evidence>
<evidence type="ECO:0000256" key="5">
    <source>
        <dbReference type="ARBA" id="ARBA00022801"/>
    </source>
</evidence>
<dbReference type="PANTHER" id="PTHR24276:SF91">
    <property type="entry name" value="AT26814P-RELATED"/>
    <property type="match status" value="1"/>
</dbReference>
<dbReference type="GO" id="GO:0005576">
    <property type="term" value="C:extracellular region"/>
    <property type="evidence" value="ECO:0007669"/>
    <property type="project" value="UniProtKB-SubCell"/>
</dbReference>
<name>C1BR79_CALRO</name>
<evidence type="ECO:0000313" key="14">
    <source>
        <dbReference type="EMBL" id="QQP55448.1"/>
    </source>
</evidence>
<protein>
    <submittedName>
        <fullName evidence="11">Trypsin-1</fullName>
    </submittedName>
</protein>
<dbReference type="InterPro" id="IPR001254">
    <property type="entry name" value="Trypsin_dom"/>
</dbReference>
<dbReference type="FunFam" id="2.40.10.10:FF:000047">
    <property type="entry name" value="Trypsin eta"/>
    <property type="match status" value="1"/>
</dbReference>
<dbReference type="PROSITE" id="PS50240">
    <property type="entry name" value="TRYPSIN_DOM"/>
    <property type="match status" value="1"/>
</dbReference>
<dbReference type="SMART" id="SM00020">
    <property type="entry name" value="Tryp_SPc"/>
    <property type="match status" value="1"/>
</dbReference>
<keyword evidence="3" id="KW-0964">Secreted</keyword>
<dbReference type="GO" id="GO:0004252">
    <property type="term" value="F:serine-type endopeptidase activity"/>
    <property type="evidence" value="ECO:0007669"/>
    <property type="project" value="InterPro"/>
</dbReference>
<keyword evidence="5 8" id="KW-0378">Hydrolase</keyword>
<keyword evidence="6 8" id="KW-0720">Serine protease</keyword>
<evidence type="ECO:0000256" key="1">
    <source>
        <dbReference type="ARBA" id="ARBA00004613"/>
    </source>
</evidence>
<evidence type="ECO:0000256" key="4">
    <source>
        <dbReference type="ARBA" id="ARBA00022670"/>
    </source>
</evidence>
<keyword evidence="15" id="KW-1185">Reference proteome</keyword>
<evidence type="ECO:0000256" key="8">
    <source>
        <dbReference type="RuleBase" id="RU363034"/>
    </source>
</evidence>
<dbReference type="InterPro" id="IPR043504">
    <property type="entry name" value="Peptidase_S1_PA_chymotrypsin"/>
</dbReference>
<feature type="signal peptide" evidence="9">
    <location>
        <begin position="1"/>
        <end position="17"/>
    </location>
</feature>
<dbReference type="EMBL" id="CP045894">
    <property type="protein sequence ID" value="QQP55447.1"/>
    <property type="molecule type" value="Genomic_DNA"/>
</dbReference>
<accession>C1BR79</accession>
<dbReference type="PROSITE" id="PS00135">
    <property type="entry name" value="TRYPSIN_SER"/>
    <property type="match status" value="1"/>
</dbReference>
<dbReference type="InterPro" id="IPR001314">
    <property type="entry name" value="Peptidase_S1A"/>
</dbReference>
<evidence type="ECO:0000313" key="12">
    <source>
        <dbReference type="EMBL" id="QQP55446.1"/>
    </source>
</evidence>
<gene>
    <name evidence="11" type="primary">TRYP</name>
    <name evidence="12" type="ORF">FKW44_008628</name>
    <name evidence="13" type="ORF">FKW44_008629</name>
    <name evidence="14" type="ORF">FKW44_008630</name>
</gene>
<reference evidence="15" key="2">
    <citation type="submission" date="2021-01" db="EMBL/GenBank/DDBJ databases">
        <title>Caligus Genome Assembly.</title>
        <authorList>
            <person name="Gallardo-Escarate C."/>
        </authorList>
    </citation>
    <scope>NUCLEOTIDE SEQUENCE [LARGE SCALE GENOMIC DNA]</scope>
</reference>
<evidence type="ECO:0000256" key="3">
    <source>
        <dbReference type="ARBA" id="ARBA00022525"/>
    </source>
</evidence>
<organism evidence="11">
    <name type="scientific">Caligus rogercresseyi</name>
    <name type="common">Sea louse</name>
    <dbReference type="NCBI Taxonomy" id="217165"/>
    <lineage>
        <taxon>Eukaryota</taxon>
        <taxon>Metazoa</taxon>
        <taxon>Ecdysozoa</taxon>
        <taxon>Arthropoda</taxon>
        <taxon>Crustacea</taxon>
        <taxon>Multicrustacea</taxon>
        <taxon>Hexanauplia</taxon>
        <taxon>Copepoda</taxon>
        <taxon>Siphonostomatoida</taxon>
        <taxon>Caligidae</taxon>
        <taxon>Caligus</taxon>
    </lineage>
</organism>
<evidence type="ECO:0000256" key="2">
    <source>
        <dbReference type="ARBA" id="ARBA00007664"/>
    </source>
</evidence>
<keyword evidence="7" id="KW-1015">Disulfide bond</keyword>
<evidence type="ECO:0000259" key="10">
    <source>
        <dbReference type="PROSITE" id="PS50240"/>
    </source>
</evidence>
<comment type="subcellular location">
    <subcellularLocation>
        <location evidence="1">Secreted</location>
    </subcellularLocation>
</comment>
<evidence type="ECO:0000256" key="9">
    <source>
        <dbReference type="SAM" id="SignalP"/>
    </source>
</evidence>
<dbReference type="InterPro" id="IPR009003">
    <property type="entry name" value="Peptidase_S1_PA"/>
</dbReference>
<sequence length="248" mass="26801">MMKTISAVLLLATAVSAVPSQRHIGRIVGGEEVEPNSIPFQVSVQTEKSFHFCGGSILDKDTVITAAHCCAAFRPNEIKIVAGAHDLFVVPYYQQSVYVDQIIYHELYRPAKTNYDVCLLKLKSSLYFNDKIKAVSLPKKDEEFKGDLVVSGWGTLYAGGPSSDELRAVTVQVVSDEDCKDAYPGMIDETMMCAAAPGKDSCQGDSGGPLAQGNTLVGIVSWGRGCAFAGYPGVYGKVTKFLDWIAEQ</sequence>
<dbReference type="GO" id="GO:0016485">
    <property type="term" value="P:protein processing"/>
    <property type="evidence" value="ECO:0007669"/>
    <property type="project" value="UniProtKB-ARBA"/>
</dbReference>
<dbReference type="InterPro" id="IPR050430">
    <property type="entry name" value="Peptidase_S1"/>
</dbReference>
<comment type="similarity">
    <text evidence="2">Belongs to the peptidase S1 family.</text>
</comment>
<dbReference type="Proteomes" id="UP000595437">
    <property type="component" value="Chromosome 5"/>
</dbReference>
<dbReference type="OrthoDB" id="10059102at2759"/>
<dbReference type="PANTHER" id="PTHR24276">
    <property type="entry name" value="POLYSERASE-RELATED"/>
    <property type="match status" value="1"/>
</dbReference>
<dbReference type="InterPro" id="IPR018114">
    <property type="entry name" value="TRYPSIN_HIS"/>
</dbReference>
<dbReference type="EMBL" id="BT077108">
    <property type="protein sequence ID" value="ACO11532.1"/>
    <property type="molecule type" value="mRNA"/>
</dbReference>
<keyword evidence="4 8" id="KW-0645">Protease</keyword>